<dbReference type="EMBL" id="BAAAPE010000012">
    <property type="protein sequence ID" value="GAA2084911.1"/>
    <property type="molecule type" value="Genomic_DNA"/>
</dbReference>
<comment type="caution">
    <text evidence="2">The sequence shown here is derived from an EMBL/GenBank/DDBJ whole genome shotgun (WGS) entry which is preliminary data.</text>
</comment>
<proteinExistence type="predicted"/>
<gene>
    <name evidence="2" type="ORF">GCM10009801_46350</name>
</gene>
<protein>
    <submittedName>
        <fullName evidence="2">Helix-turn-helix transcriptional regulator</fullName>
    </submittedName>
</protein>
<accession>A0ABP5HTV1</accession>
<dbReference type="InterPro" id="IPR043917">
    <property type="entry name" value="DUF5753"/>
</dbReference>
<dbReference type="InterPro" id="IPR001387">
    <property type="entry name" value="Cro/C1-type_HTH"/>
</dbReference>
<organism evidence="2 3">
    <name type="scientific">Streptomyces albiaxialis</name>
    <dbReference type="NCBI Taxonomy" id="329523"/>
    <lineage>
        <taxon>Bacteria</taxon>
        <taxon>Bacillati</taxon>
        <taxon>Actinomycetota</taxon>
        <taxon>Actinomycetes</taxon>
        <taxon>Kitasatosporales</taxon>
        <taxon>Streptomycetaceae</taxon>
        <taxon>Streptomyces</taxon>
    </lineage>
</organism>
<keyword evidence="3" id="KW-1185">Reference proteome</keyword>
<dbReference type="RefSeq" id="WP_344531191.1">
    <property type="nucleotide sequence ID" value="NZ_BAAAPE010000012.1"/>
</dbReference>
<dbReference type="InterPro" id="IPR010982">
    <property type="entry name" value="Lambda_DNA-bd_dom_sf"/>
</dbReference>
<evidence type="ECO:0000259" key="1">
    <source>
        <dbReference type="PROSITE" id="PS50943"/>
    </source>
</evidence>
<evidence type="ECO:0000313" key="2">
    <source>
        <dbReference type="EMBL" id="GAA2084911.1"/>
    </source>
</evidence>
<reference evidence="3" key="1">
    <citation type="journal article" date="2019" name="Int. J. Syst. Evol. Microbiol.">
        <title>The Global Catalogue of Microorganisms (GCM) 10K type strain sequencing project: providing services to taxonomists for standard genome sequencing and annotation.</title>
        <authorList>
            <consortium name="The Broad Institute Genomics Platform"/>
            <consortium name="The Broad Institute Genome Sequencing Center for Infectious Disease"/>
            <person name="Wu L."/>
            <person name="Ma J."/>
        </authorList>
    </citation>
    <scope>NUCLEOTIDE SEQUENCE [LARGE SCALE GENOMIC DNA]</scope>
    <source>
        <strain evidence="3">JCM 15478</strain>
    </source>
</reference>
<dbReference type="SUPFAM" id="SSF47413">
    <property type="entry name" value="lambda repressor-like DNA-binding domains"/>
    <property type="match status" value="1"/>
</dbReference>
<dbReference type="Gene3D" id="1.10.260.40">
    <property type="entry name" value="lambda repressor-like DNA-binding domains"/>
    <property type="match status" value="1"/>
</dbReference>
<dbReference type="SMART" id="SM00530">
    <property type="entry name" value="HTH_XRE"/>
    <property type="match status" value="1"/>
</dbReference>
<sequence>MARPKELDPRASLAAALGSQVRRLREGHGWTQQDLADRLYVSATRVAQIELATDPPNEALTQDLDRVLEAADELNVAWFHMNRLNHPSWLRPYVDLERSACRMRKYAVQLVPGILQTAEYAAALFSVGQPGITDDALKRLVEARTSRQSLLTGPDPMHLWAVIDETILMRPFGDDDSIMRDQLNHMLMAAAKPHVELQILPLEAGHHGMMDGPVTLLEFPDRPSIAYLAGTAGGEVVESAHTVKKYATMYDRLMVDSLSPEESRDLIRSTLKERYGCPPPPPSNDP</sequence>
<dbReference type="CDD" id="cd00093">
    <property type="entry name" value="HTH_XRE"/>
    <property type="match status" value="1"/>
</dbReference>
<dbReference type="PROSITE" id="PS50943">
    <property type="entry name" value="HTH_CROC1"/>
    <property type="match status" value="1"/>
</dbReference>
<dbReference type="Pfam" id="PF19054">
    <property type="entry name" value="DUF5753"/>
    <property type="match status" value="1"/>
</dbReference>
<feature type="domain" description="HTH cro/C1-type" evidence="1">
    <location>
        <begin position="21"/>
        <end position="74"/>
    </location>
</feature>
<name>A0ABP5HTV1_9ACTN</name>
<evidence type="ECO:0000313" key="3">
    <source>
        <dbReference type="Proteomes" id="UP001500016"/>
    </source>
</evidence>
<dbReference type="Pfam" id="PF13560">
    <property type="entry name" value="HTH_31"/>
    <property type="match status" value="1"/>
</dbReference>
<dbReference type="Proteomes" id="UP001500016">
    <property type="component" value="Unassembled WGS sequence"/>
</dbReference>